<dbReference type="Pfam" id="PF13489">
    <property type="entry name" value="Methyltransf_23"/>
    <property type="match status" value="1"/>
</dbReference>
<dbReference type="RefSeq" id="WP_094826044.1">
    <property type="nucleotide sequence ID" value="NZ_NEVL01000003.1"/>
</dbReference>
<keyword evidence="2 4" id="KW-0808">Transferase</keyword>
<evidence type="ECO:0000313" key="5">
    <source>
        <dbReference type="EMBL" id="OZI63777.1"/>
    </source>
</evidence>
<reference evidence="4 7" key="1">
    <citation type="submission" date="2017-05" db="EMBL/GenBank/DDBJ databases">
        <title>Complete and WGS of Bordetella genogroups.</title>
        <authorList>
            <person name="Spilker T."/>
            <person name="LiPuma J."/>
        </authorList>
    </citation>
    <scope>NUCLEOTIDE SEQUENCE [LARGE SCALE GENOMIC DNA]</scope>
    <source>
        <strain evidence="4 7">AU17610</strain>
    </source>
</reference>
<dbReference type="EMBL" id="NEVL01000003">
    <property type="protein sequence ID" value="OZI35234.1"/>
    <property type="molecule type" value="Genomic_DNA"/>
</dbReference>
<name>A0A261SCW1_9BORD</name>
<proteinExistence type="predicted"/>
<evidence type="ECO:0000256" key="1">
    <source>
        <dbReference type="ARBA" id="ARBA00022603"/>
    </source>
</evidence>
<dbReference type="Proteomes" id="UP000217005">
    <property type="component" value="Unassembled WGS sequence"/>
</dbReference>
<sequence length="248" mass="28576">MPTRRYHDDAQRHPIKPYHATVLSILQAERAQRVLDAPCGQGWLGHALRRRGEPVQVEGLSLWEFPLEGDGYASAREHDLETPLPAHCAEFDAVVCAEALHLVRNPGLLLEGFARAVRPGGRIIITTPNTWYLGSRLQFLLRGYHAGFRPSVGRQRGEYIPFFPLSYPQLHLFFESVGLEDIRLHEVDEPKPRRWTERMLAWPARMYLSGRQRRAQDATEQNYWADAARDQALHGRWLVMSARRRQAQ</sequence>
<dbReference type="GO" id="GO:0032259">
    <property type="term" value="P:methylation"/>
    <property type="evidence" value="ECO:0007669"/>
    <property type="project" value="UniProtKB-KW"/>
</dbReference>
<keyword evidence="1 4" id="KW-0489">Methyltransferase</keyword>
<evidence type="ECO:0000313" key="7">
    <source>
        <dbReference type="Proteomes" id="UP000217005"/>
    </source>
</evidence>
<evidence type="ECO:0000313" key="4">
    <source>
        <dbReference type="EMBL" id="OZI35234.1"/>
    </source>
</evidence>
<gene>
    <name evidence="5" type="ORF">CAL27_14310</name>
    <name evidence="4" type="ORF">CEG14_09005</name>
</gene>
<dbReference type="AlphaFoldDB" id="A0A261SCW1"/>
<reference evidence="5 6" key="2">
    <citation type="submission" date="2017-05" db="EMBL/GenBank/DDBJ databases">
        <title>Complete and WGS of Bordetella genogroups.</title>
        <authorList>
            <person name="Spilker T."/>
            <person name="Lipuma J."/>
        </authorList>
    </citation>
    <scope>NUCLEOTIDE SEQUENCE [LARGE SCALE GENOMIC DNA]</scope>
    <source>
        <strain evidence="5 6">AU9795</strain>
    </source>
</reference>
<dbReference type="SUPFAM" id="SSF53335">
    <property type="entry name" value="S-adenosyl-L-methionine-dependent methyltransferases"/>
    <property type="match status" value="1"/>
</dbReference>
<dbReference type="PANTHER" id="PTHR43464">
    <property type="entry name" value="METHYLTRANSFERASE"/>
    <property type="match status" value="1"/>
</dbReference>
<dbReference type="OrthoDB" id="9816564at2"/>
<dbReference type="Gene3D" id="3.40.50.150">
    <property type="entry name" value="Vaccinia Virus protein VP39"/>
    <property type="match status" value="1"/>
</dbReference>
<dbReference type="GO" id="GO:0008168">
    <property type="term" value="F:methyltransferase activity"/>
    <property type="evidence" value="ECO:0007669"/>
    <property type="project" value="UniProtKB-KW"/>
</dbReference>
<accession>A0A261SCW1</accession>
<keyword evidence="3" id="KW-0949">S-adenosyl-L-methionine</keyword>
<evidence type="ECO:0000313" key="6">
    <source>
        <dbReference type="Proteomes" id="UP000216354"/>
    </source>
</evidence>
<dbReference type="Proteomes" id="UP000216354">
    <property type="component" value="Unassembled WGS sequence"/>
</dbReference>
<dbReference type="InterPro" id="IPR029063">
    <property type="entry name" value="SAM-dependent_MTases_sf"/>
</dbReference>
<protein>
    <submittedName>
        <fullName evidence="4">Methyltransferase type 11</fullName>
    </submittedName>
</protein>
<dbReference type="PANTHER" id="PTHR43464:SF19">
    <property type="entry name" value="UBIQUINONE BIOSYNTHESIS O-METHYLTRANSFERASE, MITOCHONDRIAL"/>
    <property type="match status" value="1"/>
</dbReference>
<keyword evidence="6" id="KW-1185">Reference proteome</keyword>
<comment type="caution">
    <text evidence="4">The sequence shown here is derived from an EMBL/GenBank/DDBJ whole genome shotgun (WGS) entry which is preliminary data.</text>
</comment>
<evidence type="ECO:0000256" key="3">
    <source>
        <dbReference type="ARBA" id="ARBA00022691"/>
    </source>
</evidence>
<dbReference type="CDD" id="cd02440">
    <property type="entry name" value="AdoMet_MTases"/>
    <property type="match status" value="1"/>
</dbReference>
<organism evidence="4 7">
    <name type="scientific">Bordetella genomosp. 1</name>
    <dbReference type="NCBI Taxonomy" id="1395607"/>
    <lineage>
        <taxon>Bacteria</taxon>
        <taxon>Pseudomonadati</taxon>
        <taxon>Pseudomonadota</taxon>
        <taxon>Betaproteobacteria</taxon>
        <taxon>Burkholderiales</taxon>
        <taxon>Alcaligenaceae</taxon>
        <taxon>Bordetella</taxon>
    </lineage>
</organism>
<evidence type="ECO:0000256" key="2">
    <source>
        <dbReference type="ARBA" id="ARBA00022679"/>
    </source>
</evidence>
<dbReference type="EMBL" id="NEVR01000003">
    <property type="protein sequence ID" value="OZI63777.1"/>
    <property type="molecule type" value="Genomic_DNA"/>
</dbReference>